<keyword evidence="3" id="KW-1185">Reference proteome</keyword>
<dbReference type="AlphaFoldDB" id="A0AAP2YZE2"/>
<comment type="caution">
    <text evidence="1">The sequence shown here is derived from an EMBL/GenBank/DDBJ whole genome shotgun (WGS) entry which is preliminary data.</text>
</comment>
<dbReference type="Proteomes" id="UP001320972">
    <property type="component" value="Unassembled WGS sequence"/>
</dbReference>
<evidence type="ECO:0000313" key="1">
    <source>
        <dbReference type="EMBL" id="MCU4741613.1"/>
    </source>
</evidence>
<evidence type="ECO:0000313" key="2">
    <source>
        <dbReference type="EMBL" id="MCU4975410.1"/>
    </source>
</evidence>
<evidence type="ECO:0000313" key="4">
    <source>
        <dbReference type="Proteomes" id="UP001321018"/>
    </source>
</evidence>
<gene>
    <name evidence="2" type="ORF">OB955_22210</name>
    <name evidence="1" type="ORF">OB960_09385</name>
</gene>
<protein>
    <submittedName>
        <fullName evidence="1">Uncharacterized protein</fullName>
    </submittedName>
</protein>
<organism evidence="1 4">
    <name type="scientific">Natronoglomus mannanivorans</name>
    <dbReference type="NCBI Taxonomy" id="2979990"/>
    <lineage>
        <taxon>Archaea</taxon>
        <taxon>Methanobacteriati</taxon>
        <taxon>Methanobacteriota</taxon>
        <taxon>Stenosarchaea group</taxon>
        <taxon>Halobacteria</taxon>
        <taxon>Halobacteriales</taxon>
        <taxon>Natrialbaceae</taxon>
        <taxon>Natronoglomus</taxon>
    </lineage>
</organism>
<evidence type="ECO:0000313" key="3">
    <source>
        <dbReference type="Proteomes" id="UP001320972"/>
    </source>
</evidence>
<dbReference type="EMBL" id="JAOPKB010000018">
    <property type="protein sequence ID" value="MCU4975410.1"/>
    <property type="molecule type" value="Genomic_DNA"/>
</dbReference>
<dbReference type="RefSeq" id="WP_338003449.1">
    <property type="nucleotide sequence ID" value="NZ_JAOPKA010000004.1"/>
</dbReference>
<dbReference type="Proteomes" id="UP001321018">
    <property type="component" value="Unassembled WGS sequence"/>
</dbReference>
<name>A0AAP2YZE2_9EURY</name>
<dbReference type="EMBL" id="JAOPKA010000004">
    <property type="protein sequence ID" value="MCU4741613.1"/>
    <property type="molecule type" value="Genomic_DNA"/>
</dbReference>
<reference evidence="1 3" key="1">
    <citation type="submission" date="2022-09" db="EMBL/GenBank/DDBJ databases">
        <title>Enrichment on poylsaccharides allowed isolation of novel metabolic and taxonomic groups of Haloarchaea.</title>
        <authorList>
            <person name="Sorokin D.Y."/>
            <person name="Elcheninov A.G."/>
            <person name="Khizhniak T.V."/>
            <person name="Kolganova T.V."/>
            <person name="Kublanov I.V."/>
        </authorList>
    </citation>
    <scope>NUCLEOTIDE SEQUENCE</scope>
    <source>
        <strain evidence="2 3">AArc-m2/3/4</strain>
        <strain evidence="1">AArc-xg1-1</strain>
    </source>
</reference>
<accession>A0AAP2YZE2</accession>
<proteinExistence type="predicted"/>
<sequence length="53" mass="5899">MIRYLSTTTGHDAVAAYLSQNEDEDEFVTTVVNIKVRAIGRKLQGACDRADVR</sequence>